<feature type="transmembrane region" description="Helical" evidence="1">
    <location>
        <begin position="339"/>
        <end position="358"/>
    </location>
</feature>
<evidence type="ECO:0000256" key="1">
    <source>
        <dbReference type="SAM" id="Phobius"/>
    </source>
</evidence>
<gene>
    <name evidence="2" type="ORF">JMN37_04280</name>
</gene>
<feature type="transmembrane region" description="Helical" evidence="1">
    <location>
        <begin position="245"/>
        <end position="265"/>
    </location>
</feature>
<feature type="transmembrane region" description="Helical" evidence="1">
    <location>
        <begin position="93"/>
        <end position="114"/>
    </location>
</feature>
<dbReference type="AlphaFoldDB" id="A0AAW5HRU8"/>
<dbReference type="GO" id="GO:0022857">
    <property type="term" value="F:transmembrane transporter activity"/>
    <property type="evidence" value="ECO:0007669"/>
    <property type="project" value="InterPro"/>
</dbReference>
<reference evidence="2 3" key="1">
    <citation type="submission" date="2021-01" db="EMBL/GenBank/DDBJ databases">
        <title>Identification and Characterization of Corynebacterium sp.</title>
        <authorList>
            <person name="Luo Q."/>
            <person name="Qu P."/>
            <person name="Chen Q."/>
        </authorList>
    </citation>
    <scope>NUCLEOTIDE SEQUENCE [LARGE SCALE GENOMIC DNA]</scope>
    <source>
        <strain evidence="2 3">MC-18</strain>
    </source>
</reference>
<feature type="transmembrane region" description="Helical" evidence="1">
    <location>
        <begin position="158"/>
        <end position="177"/>
    </location>
</feature>
<protein>
    <submittedName>
        <fullName evidence="2">MFS transporter</fullName>
    </submittedName>
</protein>
<comment type="caution">
    <text evidence="2">The sequence shown here is derived from an EMBL/GenBank/DDBJ whole genome shotgun (WGS) entry which is preliminary data.</text>
</comment>
<sequence length="397" mass="40683">MFALVLFVAVISASLNLRAGIASVGSVLDQVIAYYDAPAWVGGVITAIPGTLFFLVGICAVPIARRFGLTPVILGAAGLLTAGLGLRPFAPDIAMFLLATVGAAGAIALMNVLLPAWIKQHGGRYIVALTTVYSVTPGLSSAAGPLSALVTPSWQSALGLWAVTAVVQLAVWVFVLFKFGRDIPGSKASTPQDGAVATPEAPVWKSLTAVALMLFFGLQSTSAYIQMGWLPAIFIDAGVAPSTAATGLGLLGAVGMVGGLVLPTVISRARTLTPLVVLFALSTATGYLGLYFAPAASPLGWSFLLGFGGCCFPLAIALIPARTRDPLVTARLSGFVQPVGYVLAATGPLLIGVAYGRIGEFQPILIALVIMALVMGIVGIVAARHVVIDDELSAASR</sequence>
<dbReference type="InterPro" id="IPR052524">
    <property type="entry name" value="MFS_Cyanate_Porter"/>
</dbReference>
<accession>A0AAW5HRU8</accession>
<dbReference type="EMBL" id="JAEUWV010000003">
    <property type="protein sequence ID" value="MCO6394204.1"/>
    <property type="molecule type" value="Genomic_DNA"/>
</dbReference>
<dbReference type="PANTHER" id="PTHR23523:SF2">
    <property type="entry name" value="2-NITROIMIDAZOLE TRANSPORTER"/>
    <property type="match status" value="1"/>
</dbReference>
<dbReference type="PANTHER" id="PTHR23523">
    <property type="match status" value="1"/>
</dbReference>
<dbReference type="SUPFAM" id="SSF103473">
    <property type="entry name" value="MFS general substrate transporter"/>
    <property type="match status" value="1"/>
</dbReference>
<keyword evidence="1" id="KW-1133">Transmembrane helix</keyword>
<keyword evidence="1" id="KW-0812">Transmembrane</keyword>
<evidence type="ECO:0000313" key="2">
    <source>
        <dbReference type="EMBL" id="MCO6394204.1"/>
    </source>
</evidence>
<keyword evidence="1" id="KW-0472">Membrane</keyword>
<dbReference type="Proteomes" id="UP001205920">
    <property type="component" value="Unassembled WGS sequence"/>
</dbReference>
<feature type="transmembrane region" description="Helical" evidence="1">
    <location>
        <begin position="272"/>
        <end position="293"/>
    </location>
</feature>
<proteinExistence type="predicted"/>
<dbReference type="InterPro" id="IPR036259">
    <property type="entry name" value="MFS_trans_sf"/>
</dbReference>
<feature type="transmembrane region" description="Helical" evidence="1">
    <location>
        <begin position="299"/>
        <end position="319"/>
    </location>
</feature>
<dbReference type="Gene3D" id="1.20.1250.20">
    <property type="entry name" value="MFS general substrate transporter like domains"/>
    <property type="match status" value="1"/>
</dbReference>
<feature type="transmembrane region" description="Helical" evidence="1">
    <location>
        <begin position="207"/>
        <end position="225"/>
    </location>
</feature>
<name>A0AAW5HRU8_9CORY</name>
<feature type="transmembrane region" description="Helical" evidence="1">
    <location>
        <begin position="364"/>
        <end position="387"/>
    </location>
</feature>
<feature type="transmembrane region" description="Helical" evidence="1">
    <location>
        <begin position="68"/>
        <end position="87"/>
    </location>
</feature>
<evidence type="ECO:0000313" key="3">
    <source>
        <dbReference type="Proteomes" id="UP001205920"/>
    </source>
</evidence>
<organism evidence="2 3">
    <name type="scientific">Corynebacterium lipophilum</name>
    <dbReference type="NCBI Taxonomy" id="2804918"/>
    <lineage>
        <taxon>Bacteria</taxon>
        <taxon>Bacillati</taxon>
        <taxon>Actinomycetota</taxon>
        <taxon>Actinomycetes</taxon>
        <taxon>Mycobacteriales</taxon>
        <taxon>Corynebacteriaceae</taxon>
        <taxon>Corynebacterium</taxon>
    </lineage>
</organism>
<feature type="transmembrane region" description="Helical" evidence="1">
    <location>
        <begin position="39"/>
        <end position="61"/>
    </location>
</feature>
<dbReference type="Pfam" id="PF07690">
    <property type="entry name" value="MFS_1"/>
    <property type="match status" value="1"/>
</dbReference>
<dbReference type="InterPro" id="IPR011701">
    <property type="entry name" value="MFS"/>
</dbReference>
<feature type="transmembrane region" description="Helical" evidence="1">
    <location>
        <begin position="126"/>
        <end position="146"/>
    </location>
</feature>
<dbReference type="RefSeq" id="WP_252931116.1">
    <property type="nucleotide sequence ID" value="NZ_JAEUWV010000003.1"/>
</dbReference>
<keyword evidence="3" id="KW-1185">Reference proteome</keyword>